<feature type="transmembrane region" description="Helical" evidence="2">
    <location>
        <begin position="1392"/>
        <end position="1413"/>
    </location>
</feature>
<keyword evidence="2" id="KW-0472">Membrane</keyword>
<feature type="domain" description="N-acetyltransferase" evidence="3">
    <location>
        <begin position="118"/>
        <end position="167"/>
    </location>
</feature>
<evidence type="ECO:0000313" key="4">
    <source>
        <dbReference type="EMBL" id="CAE7354004.1"/>
    </source>
</evidence>
<dbReference type="GO" id="GO:0020037">
    <property type="term" value="F:heme binding"/>
    <property type="evidence" value="ECO:0007669"/>
    <property type="project" value="InterPro"/>
</dbReference>
<dbReference type="GO" id="GO:0019825">
    <property type="term" value="F:oxygen binding"/>
    <property type="evidence" value="ECO:0007669"/>
    <property type="project" value="InterPro"/>
</dbReference>
<feature type="region of interest" description="Disordered" evidence="1">
    <location>
        <begin position="1634"/>
        <end position="1671"/>
    </location>
</feature>
<dbReference type="InterPro" id="IPR009050">
    <property type="entry name" value="Globin-like_sf"/>
</dbReference>
<dbReference type="InterPro" id="IPR044399">
    <property type="entry name" value="Mb-like_M"/>
</dbReference>
<dbReference type="Proteomes" id="UP000604046">
    <property type="component" value="Unassembled WGS sequence"/>
</dbReference>
<dbReference type="SUPFAM" id="SSF46458">
    <property type="entry name" value="Globin-like"/>
    <property type="match status" value="2"/>
</dbReference>
<feature type="transmembrane region" description="Helical" evidence="2">
    <location>
        <begin position="1300"/>
        <end position="1319"/>
    </location>
</feature>
<gene>
    <name evidence="4" type="primary">tmcA</name>
    <name evidence="4" type="ORF">SNAT2548_LOCUS18746</name>
</gene>
<feature type="compositionally biased region" description="Low complexity" evidence="1">
    <location>
        <begin position="1658"/>
        <end position="1671"/>
    </location>
</feature>
<dbReference type="OrthoDB" id="418060at2759"/>
<comment type="caution">
    <text evidence="4">The sequence shown here is derived from an EMBL/GenBank/DDBJ whole genome shotgun (WGS) entry which is preliminary data.</text>
</comment>
<feature type="region of interest" description="Disordered" evidence="1">
    <location>
        <begin position="1598"/>
        <end position="1620"/>
    </location>
</feature>
<dbReference type="Pfam" id="PF13718">
    <property type="entry name" value="GNAT_acetyltr_2"/>
    <property type="match status" value="1"/>
</dbReference>
<dbReference type="InterPro" id="IPR000182">
    <property type="entry name" value="GNAT_dom"/>
</dbReference>
<keyword evidence="5" id="KW-1185">Reference proteome</keyword>
<evidence type="ECO:0000313" key="5">
    <source>
        <dbReference type="Proteomes" id="UP000604046"/>
    </source>
</evidence>
<dbReference type="GO" id="GO:0000049">
    <property type="term" value="F:tRNA binding"/>
    <property type="evidence" value="ECO:0007669"/>
    <property type="project" value="TreeGrafter"/>
</dbReference>
<accession>A0A812PH88</accession>
<evidence type="ECO:0000256" key="2">
    <source>
        <dbReference type="SAM" id="Phobius"/>
    </source>
</evidence>
<keyword evidence="2" id="KW-1133">Transmembrane helix</keyword>
<dbReference type="InterPro" id="IPR032672">
    <property type="entry name" value="TmcA/NAT10/Kre33"/>
</dbReference>
<dbReference type="GO" id="GO:1904812">
    <property type="term" value="P:rRNA acetylation involved in maturation of SSU-rRNA"/>
    <property type="evidence" value="ECO:0007669"/>
    <property type="project" value="TreeGrafter"/>
</dbReference>
<evidence type="ECO:0000259" key="3">
    <source>
        <dbReference type="Pfam" id="PF13718"/>
    </source>
</evidence>
<name>A0A812PH88_9DINO</name>
<dbReference type="CDD" id="cd01040">
    <property type="entry name" value="Mb-like"/>
    <property type="match status" value="2"/>
</dbReference>
<reference evidence="4" key="1">
    <citation type="submission" date="2021-02" db="EMBL/GenBank/DDBJ databases">
        <authorList>
            <person name="Dougan E. K."/>
            <person name="Rhodes N."/>
            <person name="Thang M."/>
            <person name="Chan C."/>
        </authorList>
    </citation>
    <scope>NUCLEOTIDE SEQUENCE</scope>
</reference>
<dbReference type="PANTHER" id="PTHR10925:SF5">
    <property type="entry name" value="RNA CYTIDINE ACETYLTRANSFERASE"/>
    <property type="match status" value="1"/>
</dbReference>
<feature type="transmembrane region" description="Helical" evidence="2">
    <location>
        <begin position="1434"/>
        <end position="1455"/>
    </location>
</feature>
<organism evidence="4 5">
    <name type="scientific">Symbiodinium natans</name>
    <dbReference type="NCBI Taxonomy" id="878477"/>
    <lineage>
        <taxon>Eukaryota</taxon>
        <taxon>Sar</taxon>
        <taxon>Alveolata</taxon>
        <taxon>Dinophyceae</taxon>
        <taxon>Suessiales</taxon>
        <taxon>Symbiodiniaceae</taxon>
        <taxon>Symbiodinium</taxon>
    </lineage>
</organism>
<dbReference type="EMBL" id="CAJNDS010002154">
    <property type="protein sequence ID" value="CAE7354004.1"/>
    <property type="molecule type" value="Genomic_DNA"/>
</dbReference>
<feature type="transmembrane region" description="Helical" evidence="2">
    <location>
        <begin position="1352"/>
        <end position="1372"/>
    </location>
</feature>
<dbReference type="Gene3D" id="1.10.490.10">
    <property type="entry name" value="Globins"/>
    <property type="match status" value="2"/>
</dbReference>
<dbReference type="Gene3D" id="3.40.630.30">
    <property type="match status" value="1"/>
</dbReference>
<evidence type="ECO:0000256" key="1">
    <source>
        <dbReference type="SAM" id="MobiDB-lite"/>
    </source>
</evidence>
<dbReference type="PANTHER" id="PTHR10925">
    <property type="entry name" value="N-ACETYLTRANSFERASE 10"/>
    <property type="match status" value="1"/>
</dbReference>
<feature type="transmembrane region" description="Helical" evidence="2">
    <location>
        <begin position="1270"/>
        <end position="1288"/>
    </location>
</feature>
<dbReference type="InterPro" id="IPR012292">
    <property type="entry name" value="Globin/Proto"/>
</dbReference>
<keyword evidence="2" id="KW-0812">Transmembrane</keyword>
<sequence>MHPMVLVPNAAEGQQRVPLVVLVCILEAPELLTGDRGSSRLSRSHLTTFCLEQDFPEFSLGMVRGLRVARIVCDPRLRGKGFGSQAMNQLLMHLNNPGMPEALSSEDEAEAFLRPLALPRCAWLGASFGLTGQLLRFWSRLEFRPVALSPELNPQTGEVSVVMLRTLSGAGAGLEAMLGSVPMEFKRRLLQRLPAVHRSVPVSLLTSVLSLNKPSTQQMLRLDASNLSQLQRLALSRDPLPCLAHSGELLRHLCEAYYLGQLEPLQLQREDEELLVAFGRLSTDVAAEVEVTANLAALGAKRIAGEVAKTLGVGLGKEVQVCLRQADASGQDWSTWLPAFPRTRSVQSTVLKSSSSERADVDVLLQLSANWRYPVETEGGELLVRTGSCETRTGEIGVSDVGAGWQLEAKLFHRWQVQEFQSELLEVATAESLFQFGKELDIPIQLVSPVPDPADVCLHIRFFETFTSSYSAWGPWGTAWLPLSDMDQPEAKVQTTLEVTQMADGSDTEAGPRLHLSTRWQYPLLYDGSKPQRGRGLLQLHRLAMKGITPPHQLRAAGSAAGSWAWVAMSSGSEEQLSGSYNEGSTQDSIADDKYGSNIMDDPVDPMEGASAKTSFEEKEASTTSEMSKYLSVYDQTFDKIQIEQYVVEEVQSCLAAFLATMGSKEAAGESIYSAIFEAAPSLQSLFKTPRSVIANRFVTALASLVNAAGKPGQLKTIVETIGFQHLDIEVSSPRVDIFREAIFELFDQELGAKFTETSRFGFQLLLNYAGGALIYIRREYASRIRIIQTSWRSANKKAAGISDVAEISDNKTLSGRLKTISADMLDEVDSIAGEADGEGVAITKQTDGMMVPSSFNDMFLFNAAVMGLTNHDWMTLILDQLDAIANNVSNPYRMQEECDVLALVLSKYQGTFVLSEFKAVVLASLRSLVSTEWDSDHEVAWNWLWQNVERLLKGVLGKPPVHEKALADLFMSLPEASMAAIRQEFFLHFFKVAPAGSDFFKQSSTRLYFIADKIIELTLEMYRQPRAMVEDISGLGLRHVGYSIPSELFAPFVTSAVDVFREITTSETAIAGFQWSLTLVSKILVRAISEGSTVVMKAISTNDEVTMKKAMALSPRGMRAQQLLNISVGAQSISPFYWSIKSGNFNSAKAILGDLLTIRADRDVYYFACDDLFARHPDVVQYLITDVPALLHPLFNGLIWRSRWINKGFRRVNYYVKHLVQDLEGNPHETLAWLEEHGDPGTISHPAVVFFSDILWDGIIKYHFLRGRVHFLISFVVFLVSQSILSAVDDADRSDSLRIALFSCRVFIYVFCMVKFLFDQVRLFWSDCREGYVERCCRIPIPMYLKEWQGLGNLILLWLLILMATQEPVFWCLGGDGELFTTACAEGLARTRVYSVFCSSALILFWALLVNLSVFSMRISAFILVCGRVLSEVGLFLLAFVFIILASASSISALEQGGQSDEDFSGIPSGSLTLAEIALNIYSGTALNHLRSDMVLLFLVYAFCILVCIFLISLLVAQLNQAYQHGFQDMQGFARLNRVHIIVSTLENMSHKSWARFLESLHFDERLEFNEGDVGVAGGIQVLELASQHPTSVESIRRYGGSTAPSMPWPEEPGDYGQEDKFEKLEKLIIRTTKNLSKGREKARRGGQSGVSSMAQSDGSSKSAGSSEDS</sequence>
<dbReference type="GO" id="GO:1990883">
    <property type="term" value="F:18S rRNA cytidine N-acetyltransferase activity"/>
    <property type="evidence" value="ECO:0007669"/>
    <property type="project" value="TreeGrafter"/>
</dbReference>
<proteinExistence type="predicted"/>
<protein>
    <submittedName>
        <fullName evidence="4">TmcA protein</fullName>
    </submittedName>
</protein>
<feature type="transmembrane region" description="Helical" evidence="2">
    <location>
        <begin position="1496"/>
        <end position="1518"/>
    </location>
</feature>